<dbReference type="EMBL" id="CM042021">
    <property type="protein sequence ID" value="KAI3819320.1"/>
    <property type="molecule type" value="Genomic_DNA"/>
</dbReference>
<reference evidence="2" key="1">
    <citation type="journal article" date="2022" name="Mol. Ecol. Resour.">
        <title>The genomes of chicory, endive, great burdock and yacon provide insights into Asteraceae palaeo-polyploidization history and plant inulin production.</title>
        <authorList>
            <person name="Fan W."/>
            <person name="Wang S."/>
            <person name="Wang H."/>
            <person name="Wang A."/>
            <person name="Jiang F."/>
            <person name="Liu H."/>
            <person name="Zhao H."/>
            <person name="Xu D."/>
            <person name="Zhang Y."/>
        </authorList>
    </citation>
    <scope>NUCLEOTIDE SEQUENCE [LARGE SCALE GENOMIC DNA]</scope>
    <source>
        <strain evidence="2">cv. Yunnan</strain>
    </source>
</reference>
<gene>
    <name evidence="1" type="ORF">L1987_13147</name>
</gene>
<comment type="caution">
    <text evidence="1">The sequence shown here is derived from an EMBL/GenBank/DDBJ whole genome shotgun (WGS) entry which is preliminary data.</text>
</comment>
<organism evidence="1 2">
    <name type="scientific">Smallanthus sonchifolius</name>
    <dbReference type="NCBI Taxonomy" id="185202"/>
    <lineage>
        <taxon>Eukaryota</taxon>
        <taxon>Viridiplantae</taxon>
        <taxon>Streptophyta</taxon>
        <taxon>Embryophyta</taxon>
        <taxon>Tracheophyta</taxon>
        <taxon>Spermatophyta</taxon>
        <taxon>Magnoliopsida</taxon>
        <taxon>eudicotyledons</taxon>
        <taxon>Gunneridae</taxon>
        <taxon>Pentapetalae</taxon>
        <taxon>asterids</taxon>
        <taxon>campanulids</taxon>
        <taxon>Asterales</taxon>
        <taxon>Asteraceae</taxon>
        <taxon>Asteroideae</taxon>
        <taxon>Heliantheae alliance</taxon>
        <taxon>Millerieae</taxon>
        <taxon>Smallanthus</taxon>
    </lineage>
</organism>
<dbReference type="Proteomes" id="UP001056120">
    <property type="component" value="Linkage Group LG04"/>
</dbReference>
<name>A0ACB9JIF4_9ASTR</name>
<accession>A0ACB9JIF4</accession>
<protein>
    <submittedName>
        <fullName evidence="1">Uncharacterized protein</fullName>
    </submittedName>
</protein>
<proteinExistence type="predicted"/>
<reference evidence="1 2" key="2">
    <citation type="journal article" date="2022" name="Mol. Ecol. Resour.">
        <title>The genomes of chicory, endive, great burdock and yacon provide insights into Asteraceae paleo-polyploidization history and plant inulin production.</title>
        <authorList>
            <person name="Fan W."/>
            <person name="Wang S."/>
            <person name="Wang H."/>
            <person name="Wang A."/>
            <person name="Jiang F."/>
            <person name="Liu H."/>
            <person name="Zhao H."/>
            <person name="Xu D."/>
            <person name="Zhang Y."/>
        </authorList>
    </citation>
    <scope>NUCLEOTIDE SEQUENCE [LARGE SCALE GENOMIC DNA]</scope>
    <source>
        <strain evidence="2">cv. Yunnan</strain>
        <tissue evidence="1">Leaves</tissue>
    </source>
</reference>
<sequence>MNAEMQSMRDNQVWDLVELPPESRAVGNKWIFKRKTDMHENIHTYKARLVAKGFTQTQGIDYDETFSPVAMNKSIRILLTIAAYYDYKIWKMDVKTAFLNGHLSRDVYMVQPDAGIFVLTKRSKSLVLSKMKTILVFREKASGSTISFFILYVDDILIIGNNIPMLNEVKHGLGTCFAMKDLGETAYILGIKIYRDRSKRLLGLSQGTYIDKVMARFHMENSHKGGVPMTKGTVLNKSQSPSTDIETKRMEAIPYALAIGSIMYAMLCTRPDVSYALSMTSRFQQSPVEEELTVRCYTDASFQTDQDDSRSQSEFVFTLNGGAISWKSSKQSVAADLTTESEYLAASDAAKEAAWMKKFITDLNVVPCIQKPIEIFCDNTGAIAQPKSPDLITKPSTFSESSIIYGKLWNVVTS</sequence>
<evidence type="ECO:0000313" key="2">
    <source>
        <dbReference type="Proteomes" id="UP001056120"/>
    </source>
</evidence>
<keyword evidence="2" id="KW-1185">Reference proteome</keyword>
<evidence type="ECO:0000313" key="1">
    <source>
        <dbReference type="EMBL" id="KAI3819320.1"/>
    </source>
</evidence>